<feature type="transmembrane region" description="Helical" evidence="1">
    <location>
        <begin position="243"/>
        <end position="264"/>
    </location>
</feature>
<sequence length="907" mass="106154">MKINGKWLRIDEEMLSKHPGGIAITAYRDADSTTAFHVFHAGSKVAYQWLEKMSINSVDYEPSKEQKDTSKMTSMVSNEVIGSLNLDAEHVIAINQNFNRFRAQVRNLGLFEAKNTFFIRKICEAIGLLLLAVLLQVHQRFILSALVLGLAWQQLGWLIHEYAHNQHFKNHYWNNLVSYVVGNLLQGFSSGGWKEQHNMHHATTNVIGRDGDINLMPFWAVIPSDLLELQNSWVLKMIPYQHIYWTLCFPFLRLSWLIQSISFVINMSSSPFEVHRKNATIERLTLFIHWCLVLLQLYFLPTLQIRFTYFLISQLFAGFLLAHVVTYNHYSTSKFQYDDPILKCYACLQLHTTRNMRPGIFTDWLWGGLNYQIEHHLFPNMPRHNLKKVMPLVKEFCKENKLPYMVNGYFEGWWMEIRQMAIIAKQAQQYLTRKLCIRVICRAPLTTDKIKKGISNESMDKFTKMNQKSSDMRLKIDGKWLLLTKDFQQRHPGGSVITQYRNADATQIFHAFHEGSKIAYKQLDLLKKRNCIDTLEEINDNIDGNNCADEINVSSYNLPKTKEKQILDNFATLREEIIFERLFDANPLYYVYKSFEAFGLLLFAFILQYYTWYTTSAMVLALCWQQFGWLTHDFCHQQPSKNRKKNDFLSLIYGNIVQGFSRSWWKEKHNTHHAVTNIVRQDGDIDLAPLLAFVRDDLKKYHFLKRIISKVIRYQHLYFTIMLPFLRFSWTIQSVAFVLCAPQNQYKQHVINAFAEQLGIALHWSWVIFQLWLLPTAALRILYFIISQLGAGLLIAHVVTYSHNSVAKFPYQSRLLNNFPCLHILTTRNMRPSPIIDWFWGGLNYQIEHHLFPTVPRANLYQVSLKVKKFCDVNGLPYLVDDYMTGYKLILHQLKSMADSVSKITCT</sequence>
<reference evidence="5" key="1">
    <citation type="submission" date="2017-02" db="UniProtKB">
        <authorList>
            <consortium name="WormBaseParasite"/>
        </authorList>
    </citation>
    <scope>IDENTIFICATION</scope>
</reference>
<dbReference type="AlphaFoldDB" id="A0A0N5CZL6"/>
<evidence type="ECO:0000256" key="1">
    <source>
        <dbReference type="SAM" id="Phobius"/>
    </source>
</evidence>
<protein>
    <submittedName>
        <fullName evidence="5">FA_desaturase domain-containing protein</fullName>
    </submittedName>
</protein>
<feature type="transmembrane region" description="Helical" evidence="1">
    <location>
        <begin position="307"/>
        <end position="327"/>
    </location>
</feature>
<feature type="transmembrane region" description="Helical" evidence="1">
    <location>
        <begin position="590"/>
        <end position="610"/>
    </location>
</feature>
<dbReference type="GO" id="GO:0016020">
    <property type="term" value="C:membrane"/>
    <property type="evidence" value="ECO:0007669"/>
    <property type="project" value="TreeGrafter"/>
</dbReference>
<keyword evidence="4" id="KW-1185">Reference proteome</keyword>
<dbReference type="Pfam" id="PF00487">
    <property type="entry name" value="FA_desaturase"/>
    <property type="match status" value="2"/>
</dbReference>
<feature type="domain" description="Fatty acid desaturase" evidence="2">
    <location>
        <begin position="143"/>
        <end position="405"/>
    </location>
</feature>
<keyword evidence="1" id="KW-1133">Transmembrane helix</keyword>
<gene>
    <name evidence="3" type="ORF">TCLT_LOCUS5933</name>
</gene>
<dbReference type="OrthoDB" id="260091at2759"/>
<proteinExistence type="predicted"/>
<feature type="domain" description="Fatty acid desaturase" evidence="2">
    <location>
        <begin position="616"/>
        <end position="878"/>
    </location>
</feature>
<dbReference type="InterPro" id="IPR012171">
    <property type="entry name" value="Fatty_acid_desaturase"/>
</dbReference>
<dbReference type="InterPro" id="IPR036400">
    <property type="entry name" value="Cyt_B5-like_heme/steroid_sf"/>
</dbReference>
<dbReference type="GO" id="GO:0006629">
    <property type="term" value="P:lipid metabolic process"/>
    <property type="evidence" value="ECO:0007669"/>
    <property type="project" value="InterPro"/>
</dbReference>
<evidence type="ECO:0000313" key="5">
    <source>
        <dbReference type="WBParaSite" id="TCLT_0000594401-mRNA-1"/>
    </source>
</evidence>
<reference evidence="3 4" key="2">
    <citation type="submission" date="2018-11" db="EMBL/GenBank/DDBJ databases">
        <authorList>
            <consortium name="Pathogen Informatics"/>
        </authorList>
    </citation>
    <scope>NUCLEOTIDE SEQUENCE [LARGE SCALE GENOMIC DNA]</scope>
</reference>
<accession>A0A0N5CZL6</accession>
<dbReference type="CDD" id="cd03506">
    <property type="entry name" value="Delta6-FADS-like"/>
    <property type="match status" value="2"/>
</dbReference>
<dbReference type="PANTHER" id="PTHR19353">
    <property type="entry name" value="FATTY ACID DESATURASE 2"/>
    <property type="match status" value="1"/>
</dbReference>
<keyword evidence="1" id="KW-0472">Membrane</keyword>
<feature type="transmembrane region" description="Helical" evidence="1">
    <location>
        <begin position="717"/>
        <end position="741"/>
    </location>
</feature>
<evidence type="ECO:0000313" key="4">
    <source>
        <dbReference type="Proteomes" id="UP000276776"/>
    </source>
</evidence>
<feature type="transmembrane region" description="Helical" evidence="1">
    <location>
        <begin position="284"/>
        <end position="301"/>
    </location>
</feature>
<dbReference type="Proteomes" id="UP000276776">
    <property type="component" value="Unassembled WGS sequence"/>
</dbReference>
<feature type="transmembrane region" description="Helical" evidence="1">
    <location>
        <begin position="781"/>
        <end position="801"/>
    </location>
</feature>
<name>A0A0N5CZL6_THECL</name>
<feature type="transmembrane region" description="Helical" evidence="1">
    <location>
        <begin position="753"/>
        <end position="775"/>
    </location>
</feature>
<keyword evidence="1" id="KW-0812">Transmembrane</keyword>
<dbReference type="OMA" id="TQIFHAF"/>
<evidence type="ECO:0000313" key="3">
    <source>
        <dbReference type="EMBL" id="VDN03235.1"/>
    </source>
</evidence>
<dbReference type="EMBL" id="UYYF01004374">
    <property type="protein sequence ID" value="VDN03235.1"/>
    <property type="molecule type" value="Genomic_DNA"/>
</dbReference>
<dbReference type="GO" id="GO:0016717">
    <property type="term" value="F:oxidoreductase activity, acting on paired donors, with oxidation of a pair of donors resulting in the reduction of molecular oxygen to two molecules of water"/>
    <property type="evidence" value="ECO:0007669"/>
    <property type="project" value="TreeGrafter"/>
</dbReference>
<dbReference type="SUPFAM" id="SSF55856">
    <property type="entry name" value="Cytochrome b5-like heme/steroid binding domain"/>
    <property type="match status" value="1"/>
</dbReference>
<organism evidence="5">
    <name type="scientific">Thelazia callipaeda</name>
    <name type="common">Oriental eyeworm</name>
    <name type="synonym">Parasitic nematode</name>
    <dbReference type="NCBI Taxonomy" id="103827"/>
    <lineage>
        <taxon>Eukaryota</taxon>
        <taxon>Metazoa</taxon>
        <taxon>Ecdysozoa</taxon>
        <taxon>Nematoda</taxon>
        <taxon>Chromadorea</taxon>
        <taxon>Rhabditida</taxon>
        <taxon>Spirurina</taxon>
        <taxon>Spiruromorpha</taxon>
        <taxon>Thelazioidea</taxon>
        <taxon>Thelaziidae</taxon>
        <taxon>Thelazia</taxon>
    </lineage>
</organism>
<dbReference type="InterPro" id="IPR005804">
    <property type="entry name" value="FA_desaturase_dom"/>
</dbReference>
<evidence type="ECO:0000259" key="2">
    <source>
        <dbReference type="Pfam" id="PF00487"/>
    </source>
</evidence>
<dbReference type="PANTHER" id="PTHR19353:SF83">
    <property type="entry name" value="DELTA(6)-FATTY-ACID DESATURASE FAT-3"/>
    <property type="match status" value="1"/>
</dbReference>
<dbReference type="STRING" id="103827.A0A0N5CZL6"/>
<dbReference type="WBParaSite" id="TCLT_0000594401-mRNA-1">
    <property type="protein sequence ID" value="TCLT_0000594401-mRNA-1"/>
    <property type="gene ID" value="TCLT_0000594401"/>
</dbReference>
<dbReference type="Gene3D" id="3.10.120.10">
    <property type="entry name" value="Cytochrome b5-like heme/steroid binding domain"/>
    <property type="match status" value="1"/>
</dbReference>